<dbReference type="FunFam" id="3.30.160.60:FF:000557">
    <property type="entry name" value="zinc finger and SCAN domain-containing protein 29"/>
    <property type="match status" value="1"/>
</dbReference>
<keyword evidence="4" id="KW-0862">Zinc</keyword>
<keyword evidence="2" id="KW-0677">Repeat</keyword>
<evidence type="ECO:0000256" key="2">
    <source>
        <dbReference type="ARBA" id="ARBA00022737"/>
    </source>
</evidence>
<evidence type="ECO:0000256" key="3">
    <source>
        <dbReference type="ARBA" id="ARBA00022771"/>
    </source>
</evidence>
<evidence type="ECO:0000259" key="8">
    <source>
        <dbReference type="PROSITE" id="PS50157"/>
    </source>
</evidence>
<dbReference type="PROSITE" id="PS50157">
    <property type="entry name" value="ZINC_FINGER_C2H2_2"/>
    <property type="match status" value="2"/>
</dbReference>
<dbReference type="SUPFAM" id="SSF57667">
    <property type="entry name" value="beta-beta-alpha zinc fingers"/>
    <property type="match status" value="1"/>
</dbReference>
<feature type="non-terminal residue" evidence="9">
    <location>
        <position position="56"/>
    </location>
</feature>
<protein>
    <submittedName>
        <fullName evidence="9">ZN551 protein</fullName>
    </submittedName>
</protein>
<evidence type="ECO:0000256" key="4">
    <source>
        <dbReference type="ARBA" id="ARBA00022833"/>
    </source>
</evidence>
<feature type="region of interest" description="Disordered" evidence="7">
    <location>
        <begin position="1"/>
        <end position="20"/>
    </location>
</feature>
<comment type="caution">
    <text evidence="9">The sequence shown here is derived from an EMBL/GenBank/DDBJ whole genome shotgun (WGS) entry which is preliminary data.</text>
</comment>
<reference evidence="9 10" key="1">
    <citation type="submission" date="2019-09" db="EMBL/GenBank/DDBJ databases">
        <title>Bird 10,000 Genomes (B10K) Project - Family phase.</title>
        <authorList>
            <person name="Zhang G."/>
        </authorList>
    </citation>
    <scope>NUCLEOTIDE SEQUENCE [LARGE SCALE GENOMIC DNA]</scope>
    <source>
        <strain evidence="9">B10K-DU-002-02</strain>
        <tissue evidence="9">Muscle</tissue>
    </source>
</reference>
<evidence type="ECO:0000256" key="1">
    <source>
        <dbReference type="ARBA" id="ARBA00022723"/>
    </source>
</evidence>
<gene>
    <name evidence="9" type="primary">Znf551_1</name>
    <name evidence="9" type="ORF">LEUROT_R04326</name>
</gene>
<accession>A0A7K8EFT3</accession>
<dbReference type="PANTHER" id="PTHR23235">
    <property type="entry name" value="KRUEPPEL-LIKE TRANSCRIPTION FACTOR"/>
    <property type="match status" value="1"/>
</dbReference>
<dbReference type="PANTHER" id="PTHR23235:SF142">
    <property type="entry name" value="ZINC FINGER PROTEIN 384"/>
    <property type="match status" value="1"/>
</dbReference>
<evidence type="ECO:0000256" key="7">
    <source>
        <dbReference type="SAM" id="MobiDB-lite"/>
    </source>
</evidence>
<dbReference type="GO" id="GO:0000981">
    <property type="term" value="F:DNA-binding transcription factor activity, RNA polymerase II-specific"/>
    <property type="evidence" value="ECO:0007669"/>
    <property type="project" value="TreeGrafter"/>
</dbReference>
<feature type="non-terminal residue" evidence="9">
    <location>
        <position position="1"/>
    </location>
</feature>
<evidence type="ECO:0000313" key="10">
    <source>
        <dbReference type="Proteomes" id="UP000522331"/>
    </source>
</evidence>
<dbReference type="GO" id="GO:0000978">
    <property type="term" value="F:RNA polymerase II cis-regulatory region sequence-specific DNA binding"/>
    <property type="evidence" value="ECO:0007669"/>
    <property type="project" value="TreeGrafter"/>
</dbReference>
<dbReference type="FunFam" id="3.30.160.60:FF:002402">
    <property type="entry name" value="Zinc finger protein 347"/>
    <property type="match status" value="1"/>
</dbReference>
<keyword evidence="10" id="KW-1185">Reference proteome</keyword>
<dbReference type="InterPro" id="IPR036236">
    <property type="entry name" value="Znf_C2H2_sf"/>
</dbReference>
<dbReference type="Proteomes" id="UP000522331">
    <property type="component" value="Unassembled WGS sequence"/>
</dbReference>
<feature type="domain" description="C2H2-type" evidence="8">
    <location>
        <begin position="1"/>
        <end position="20"/>
    </location>
</feature>
<keyword evidence="5" id="KW-0539">Nucleus</keyword>
<dbReference type="GO" id="GO:0008270">
    <property type="term" value="F:zinc ion binding"/>
    <property type="evidence" value="ECO:0007669"/>
    <property type="project" value="UniProtKB-KW"/>
</dbReference>
<keyword evidence="3 6" id="KW-0863">Zinc-finger</keyword>
<organism evidence="9 10">
    <name type="scientific">Leucopsar rothschildi</name>
    <name type="common">Bali myna</name>
    <name type="synonym">Rothschild's mynah</name>
    <dbReference type="NCBI Taxonomy" id="127929"/>
    <lineage>
        <taxon>Eukaryota</taxon>
        <taxon>Metazoa</taxon>
        <taxon>Chordata</taxon>
        <taxon>Craniata</taxon>
        <taxon>Vertebrata</taxon>
        <taxon>Euteleostomi</taxon>
        <taxon>Archelosauria</taxon>
        <taxon>Archosauria</taxon>
        <taxon>Dinosauria</taxon>
        <taxon>Saurischia</taxon>
        <taxon>Theropoda</taxon>
        <taxon>Coelurosauria</taxon>
        <taxon>Aves</taxon>
        <taxon>Neognathae</taxon>
        <taxon>Neoaves</taxon>
        <taxon>Telluraves</taxon>
        <taxon>Australaves</taxon>
        <taxon>Passeriformes</taxon>
        <taxon>Sturnidae</taxon>
        <taxon>Leucopsar</taxon>
    </lineage>
</organism>
<proteinExistence type="predicted"/>
<feature type="domain" description="C2H2-type" evidence="8">
    <location>
        <begin position="21"/>
        <end position="48"/>
    </location>
</feature>
<dbReference type="AlphaFoldDB" id="A0A7K8EFT3"/>
<dbReference type="Pfam" id="PF00096">
    <property type="entry name" value="zf-C2H2"/>
    <property type="match status" value="1"/>
</dbReference>
<dbReference type="PROSITE" id="PS00028">
    <property type="entry name" value="ZINC_FINGER_C2H2_1"/>
    <property type="match status" value="1"/>
</dbReference>
<dbReference type="SMART" id="SM00355">
    <property type="entry name" value="ZnF_C2H2"/>
    <property type="match status" value="1"/>
</dbReference>
<dbReference type="InterPro" id="IPR013087">
    <property type="entry name" value="Znf_C2H2_type"/>
</dbReference>
<dbReference type="EMBL" id="VZTC01006752">
    <property type="protein sequence ID" value="NXB50401.1"/>
    <property type="molecule type" value="Genomic_DNA"/>
</dbReference>
<sequence length="56" mass="6705">SFTHSSHLTDHQRTHTGERPYECDKCQKRFQSSSSLLRHYRIHLDERPYECPDCGK</sequence>
<keyword evidence="1" id="KW-0479">Metal-binding</keyword>
<evidence type="ECO:0000256" key="6">
    <source>
        <dbReference type="PROSITE-ProRule" id="PRU00042"/>
    </source>
</evidence>
<evidence type="ECO:0000313" key="9">
    <source>
        <dbReference type="EMBL" id="NXB50401.1"/>
    </source>
</evidence>
<feature type="compositionally biased region" description="Basic and acidic residues" evidence="7">
    <location>
        <begin position="7"/>
        <end position="20"/>
    </location>
</feature>
<evidence type="ECO:0000256" key="5">
    <source>
        <dbReference type="ARBA" id="ARBA00023242"/>
    </source>
</evidence>
<name>A0A7K8EFT3_LEURO</name>
<dbReference type="Gene3D" id="3.30.160.60">
    <property type="entry name" value="Classic Zinc Finger"/>
    <property type="match status" value="2"/>
</dbReference>